<sequence>MHGQQNLTAVSLTPPTELFLIIAQFANALEPFCLSVTMDDSAITTEMFTSLVCADAVQRNQELMQKIQWALEENPAADLMALIPDSYRQMHQESQFKSPKTSTAMLNQRTLNVLNVFLREDPEINLLSVFPPNYARRYRLAAQSSINPLERKVTKPRSPPDFRTRLDTAETPTIVFPLSQNVTTLLKQFSESDAQPTDAGHALLGPLRQLLWSSQKLCENPVRGVVVKCDDDLVAKVVVTSGDYTEYTTLQYLAERAPEIPVPRPHGLIRIGLLCVIFMTYIPSMTLTQAWPTLTHQDKVSVQRQLDGTFCQLRTLQKDEYYLECVEGKRVMEHTDSSILSVPPGCEDLERTTPHHGSKTYVKFLHSFLTDPVQGSVFAHGD</sequence>
<dbReference type="GeneID" id="66993333"/>
<reference evidence="1" key="2">
    <citation type="submission" date="2021-01" db="EMBL/GenBank/DDBJ databases">
        <title>Pan-genome distribution and transcriptional activeness of fungal secondary metabolism genes in Aspergillus section Fumigati.</title>
        <authorList>
            <person name="Takahashi H."/>
            <person name="Umemura M."/>
            <person name="Ninomiya A."/>
            <person name="Kusuya Y."/>
            <person name="Urayama S."/>
            <person name="Shimizu M."/>
            <person name="Watanabe A."/>
            <person name="Kamei K."/>
            <person name="Yaguchi T."/>
            <person name="Hagiwara D."/>
        </authorList>
    </citation>
    <scope>NUCLEOTIDE SEQUENCE</scope>
    <source>
        <strain evidence="1">IFM 46973</strain>
    </source>
</reference>
<accession>A0A8E0V0H9</accession>
<dbReference type="Proteomes" id="UP000036893">
    <property type="component" value="Unassembled WGS sequence"/>
</dbReference>
<organism evidence="1 2">
    <name type="scientific">Aspergillus udagawae</name>
    <dbReference type="NCBI Taxonomy" id="91492"/>
    <lineage>
        <taxon>Eukaryota</taxon>
        <taxon>Fungi</taxon>
        <taxon>Dikarya</taxon>
        <taxon>Ascomycota</taxon>
        <taxon>Pezizomycotina</taxon>
        <taxon>Eurotiomycetes</taxon>
        <taxon>Eurotiomycetidae</taxon>
        <taxon>Eurotiales</taxon>
        <taxon>Aspergillaceae</taxon>
        <taxon>Aspergillus</taxon>
        <taxon>Aspergillus subgen. Fumigati</taxon>
    </lineage>
</organism>
<dbReference type="AlphaFoldDB" id="A0A8E0V0H9"/>
<dbReference type="RefSeq" id="XP_043146707.1">
    <property type="nucleotide sequence ID" value="XM_043290772.1"/>
</dbReference>
<evidence type="ECO:0000313" key="1">
    <source>
        <dbReference type="EMBL" id="GIC89441.1"/>
    </source>
</evidence>
<proteinExistence type="predicted"/>
<evidence type="ECO:0000313" key="2">
    <source>
        <dbReference type="Proteomes" id="UP000036893"/>
    </source>
</evidence>
<comment type="caution">
    <text evidence="1">The sequence shown here is derived from an EMBL/GenBank/DDBJ whole genome shotgun (WGS) entry which is preliminary data.</text>
</comment>
<reference evidence="1" key="1">
    <citation type="journal article" date="2015" name="Genome Announc.">
        <title>Draft Genome Sequence of the Pathogenic Filamentous Fungus Aspergillus udagawae Strain IFM 46973T.</title>
        <authorList>
            <person name="Kusuya Y."/>
            <person name="Takahashi-Nakaguchi A."/>
            <person name="Takahashi H."/>
            <person name="Yaguchi T."/>
        </authorList>
    </citation>
    <scope>NUCLEOTIDE SEQUENCE</scope>
    <source>
        <strain evidence="1">IFM 46973</strain>
    </source>
</reference>
<dbReference type="EMBL" id="BBXM02000004">
    <property type="protein sequence ID" value="GIC89441.1"/>
    <property type="molecule type" value="Genomic_DNA"/>
</dbReference>
<protein>
    <submittedName>
        <fullName evidence="1">Uncharacterized protein</fullName>
    </submittedName>
</protein>
<name>A0A8E0V0H9_9EURO</name>
<gene>
    <name evidence="1" type="ORF">Aud_005856</name>
</gene>